<evidence type="ECO:0000256" key="1">
    <source>
        <dbReference type="SAM" id="Coils"/>
    </source>
</evidence>
<evidence type="ECO:0000313" key="2">
    <source>
        <dbReference type="EMBL" id="GCB81206.1"/>
    </source>
</evidence>
<dbReference type="EMBL" id="BFAA01025254">
    <property type="protein sequence ID" value="GCB81206.1"/>
    <property type="molecule type" value="Genomic_DNA"/>
</dbReference>
<keyword evidence="1" id="KW-0175">Coiled coil</keyword>
<dbReference type="Gene3D" id="1.20.920.60">
    <property type="match status" value="1"/>
</dbReference>
<proteinExistence type="predicted"/>
<evidence type="ECO:0000313" key="3">
    <source>
        <dbReference type="Proteomes" id="UP000288216"/>
    </source>
</evidence>
<evidence type="ECO:0008006" key="4">
    <source>
        <dbReference type="Google" id="ProtNLM"/>
    </source>
</evidence>
<keyword evidence="3" id="KW-1185">Reference proteome</keyword>
<accession>A0A401Q762</accession>
<gene>
    <name evidence="2" type="ORF">scyTo_0022976</name>
</gene>
<dbReference type="Proteomes" id="UP000288216">
    <property type="component" value="Unassembled WGS sequence"/>
</dbReference>
<feature type="coiled-coil region" evidence="1">
    <location>
        <begin position="4"/>
        <end position="31"/>
    </location>
</feature>
<sequence length="58" mass="6421">EEKKQLAEEKASEIEEQNKVIAVEKQDAENSLAEALPALEAARVALQSLEKSDVTEIR</sequence>
<dbReference type="AlphaFoldDB" id="A0A401Q762"/>
<feature type="non-terminal residue" evidence="2">
    <location>
        <position position="1"/>
    </location>
</feature>
<dbReference type="STRING" id="75743.A0A401Q762"/>
<protein>
    <recommendedName>
        <fullName evidence="4">Dynein heavy chain coiled coil stalk domain-containing protein</fullName>
    </recommendedName>
</protein>
<name>A0A401Q762_SCYTO</name>
<reference evidence="2 3" key="1">
    <citation type="journal article" date="2018" name="Nat. Ecol. Evol.">
        <title>Shark genomes provide insights into elasmobranch evolution and the origin of vertebrates.</title>
        <authorList>
            <person name="Hara Y"/>
            <person name="Yamaguchi K"/>
            <person name="Onimaru K"/>
            <person name="Kadota M"/>
            <person name="Koyanagi M"/>
            <person name="Keeley SD"/>
            <person name="Tatsumi K"/>
            <person name="Tanaka K"/>
            <person name="Motone F"/>
            <person name="Kageyama Y"/>
            <person name="Nozu R"/>
            <person name="Adachi N"/>
            <person name="Nishimura O"/>
            <person name="Nakagawa R"/>
            <person name="Tanegashima C"/>
            <person name="Kiyatake I"/>
            <person name="Matsumoto R"/>
            <person name="Murakumo K"/>
            <person name="Nishida K"/>
            <person name="Terakita A"/>
            <person name="Kuratani S"/>
            <person name="Sato K"/>
            <person name="Hyodo S Kuraku.S."/>
        </authorList>
    </citation>
    <scope>NUCLEOTIDE SEQUENCE [LARGE SCALE GENOMIC DNA]</scope>
</reference>
<comment type="caution">
    <text evidence="2">The sequence shown here is derived from an EMBL/GenBank/DDBJ whole genome shotgun (WGS) entry which is preliminary data.</text>
</comment>
<organism evidence="2 3">
    <name type="scientific">Scyliorhinus torazame</name>
    <name type="common">Cloudy catshark</name>
    <name type="synonym">Catulus torazame</name>
    <dbReference type="NCBI Taxonomy" id="75743"/>
    <lineage>
        <taxon>Eukaryota</taxon>
        <taxon>Metazoa</taxon>
        <taxon>Chordata</taxon>
        <taxon>Craniata</taxon>
        <taxon>Vertebrata</taxon>
        <taxon>Chondrichthyes</taxon>
        <taxon>Elasmobranchii</taxon>
        <taxon>Galeomorphii</taxon>
        <taxon>Galeoidea</taxon>
        <taxon>Carcharhiniformes</taxon>
        <taxon>Scyliorhinidae</taxon>
        <taxon>Scyliorhinus</taxon>
    </lineage>
</organism>